<accession>A0A437QQC3</accession>
<dbReference type="Proteomes" id="UP000287447">
    <property type="component" value="Unassembled WGS sequence"/>
</dbReference>
<reference evidence="2" key="1">
    <citation type="submission" date="2019-01" db="EMBL/GenBank/DDBJ databases">
        <title>Gri0909 isolated from a small marine red alga.</title>
        <authorList>
            <person name="Kim J."/>
            <person name="Jeong S.E."/>
            <person name="Jeon C.O."/>
        </authorList>
    </citation>
    <scope>NUCLEOTIDE SEQUENCE [LARGE SCALE GENOMIC DNA]</scope>
    <source>
        <strain evidence="2">Gri0909</strain>
    </source>
</reference>
<organism evidence="1 2">
    <name type="scientific">Hwanghaeella grinnelliae</name>
    <dbReference type="NCBI Taxonomy" id="2500179"/>
    <lineage>
        <taxon>Bacteria</taxon>
        <taxon>Pseudomonadati</taxon>
        <taxon>Pseudomonadota</taxon>
        <taxon>Alphaproteobacteria</taxon>
        <taxon>Rhodospirillales</taxon>
        <taxon>Rhodospirillaceae</taxon>
        <taxon>Hwanghaeella</taxon>
    </lineage>
</organism>
<dbReference type="RefSeq" id="WP_127766181.1">
    <property type="nucleotide sequence ID" value="NZ_SADE01000002.1"/>
</dbReference>
<gene>
    <name evidence="1" type="ORF">EOI86_16150</name>
</gene>
<name>A0A437QQC3_9PROT</name>
<dbReference type="AlphaFoldDB" id="A0A437QQC3"/>
<dbReference type="EMBL" id="SADE01000002">
    <property type="protein sequence ID" value="RVU36705.1"/>
    <property type="molecule type" value="Genomic_DNA"/>
</dbReference>
<sequence length="107" mass="12068">MARQKMTKKRAELLAELEHVIGSNCYNGNIQNWGPGGAYYGEGRTFRYPLTTVDQDGEKRKSYSPARGLSPEILSTGYYAFGANRLHIITALDEVLRHLEQKHGLKL</sequence>
<evidence type="ECO:0000313" key="1">
    <source>
        <dbReference type="EMBL" id="RVU36705.1"/>
    </source>
</evidence>
<protein>
    <submittedName>
        <fullName evidence="1">Uncharacterized protein</fullName>
    </submittedName>
</protein>
<dbReference type="OrthoDB" id="8452813at2"/>
<keyword evidence="2" id="KW-1185">Reference proteome</keyword>
<proteinExistence type="predicted"/>
<comment type="caution">
    <text evidence="1">The sequence shown here is derived from an EMBL/GenBank/DDBJ whole genome shotgun (WGS) entry which is preliminary data.</text>
</comment>
<evidence type="ECO:0000313" key="2">
    <source>
        <dbReference type="Proteomes" id="UP000287447"/>
    </source>
</evidence>